<organism evidence="3 4">
    <name type="scientific">Actinomadura craniellae</name>
    <dbReference type="NCBI Taxonomy" id="2231787"/>
    <lineage>
        <taxon>Bacteria</taxon>
        <taxon>Bacillati</taxon>
        <taxon>Actinomycetota</taxon>
        <taxon>Actinomycetes</taxon>
        <taxon>Streptosporangiales</taxon>
        <taxon>Thermomonosporaceae</taxon>
        <taxon>Actinomadura</taxon>
    </lineage>
</organism>
<dbReference type="EMBL" id="QLYX01000003">
    <property type="protein sequence ID" value="RAY15501.1"/>
    <property type="molecule type" value="Genomic_DNA"/>
</dbReference>
<sequence>MPRQRRPDPPPLETDDVRISAVGTAAWLVALVVLLIVGMSEDRRWWLWVCVTGACIGAFGVLYIPRLQRSRAEATRRHVAATGHPTELPVPDERSDRS</sequence>
<proteinExistence type="predicted"/>
<dbReference type="Pfam" id="PF10745">
    <property type="entry name" value="DUF2530"/>
    <property type="match status" value="1"/>
</dbReference>
<evidence type="ECO:0000313" key="4">
    <source>
        <dbReference type="Proteomes" id="UP000251891"/>
    </source>
</evidence>
<feature type="transmembrane region" description="Helical" evidence="2">
    <location>
        <begin position="45"/>
        <end position="64"/>
    </location>
</feature>
<feature type="region of interest" description="Disordered" evidence="1">
    <location>
        <begin position="75"/>
        <end position="98"/>
    </location>
</feature>
<gene>
    <name evidence="3" type="ORF">DPM19_06760</name>
</gene>
<evidence type="ECO:0000313" key="3">
    <source>
        <dbReference type="EMBL" id="RAY15501.1"/>
    </source>
</evidence>
<feature type="transmembrane region" description="Helical" evidence="2">
    <location>
        <begin position="21"/>
        <end position="39"/>
    </location>
</feature>
<comment type="caution">
    <text evidence="3">The sequence shown here is derived from an EMBL/GenBank/DDBJ whole genome shotgun (WGS) entry which is preliminary data.</text>
</comment>
<dbReference type="RefSeq" id="WP_111863965.1">
    <property type="nucleotide sequence ID" value="NZ_QLYX01000003.1"/>
</dbReference>
<evidence type="ECO:0000256" key="1">
    <source>
        <dbReference type="SAM" id="MobiDB-lite"/>
    </source>
</evidence>
<protein>
    <submittedName>
        <fullName evidence="3">DUF2530 domain-containing protein</fullName>
    </submittedName>
</protein>
<dbReference type="InterPro" id="IPR019681">
    <property type="entry name" value="DUF2530"/>
</dbReference>
<accession>A0A365H8U9</accession>
<dbReference type="AlphaFoldDB" id="A0A365H8U9"/>
<evidence type="ECO:0000256" key="2">
    <source>
        <dbReference type="SAM" id="Phobius"/>
    </source>
</evidence>
<dbReference type="Proteomes" id="UP000251891">
    <property type="component" value="Unassembled WGS sequence"/>
</dbReference>
<keyword evidence="2" id="KW-1133">Transmembrane helix</keyword>
<keyword evidence="2" id="KW-0472">Membrane</keyword>
<dbReference type="OrthoDB" id="3541062at2"/>
<keyword evidence="2" id="KW-0812">Transmembrane</keyword>
<reference evidence="3 4" key="1">
    <citation type="submission" date="2018-06" db="EMBL/GenBank/DDBJ databases">
        <title>Actinomadura craniellae sp. nov. isolated from marine sponge Craniella sp.</title>
        <authorList>
            <person name="Li L."/>
            <person name="Xu Q.H."/>
            <person name="Lin H.W."/>
            <person name="Lu Y.H."/>
        </authorList>
    </citation>
    <scope>NUCLEOTIDE SEQUENCE [LARGE SCALE GENOMIC DNA]</scope>
    <source>
        <strain evidence="3 4">LHW63021</strain>
    </source>
</reference>
<name>A0A365H8U9_9ACTN</name>
<keyword evidence="4" id="KW-1185">Reference proteome</keyword>